<keyword evidence="1" id="KW-0812">Transmembrane</keyword>
<dbReference type="OrthoDB" id="7264282at2"/>
<dbReference type="AlphaFoldDB" id="A0A1H3M5E4"/>
<feature type="transmembrane region" description="Helical" evidence="1">
    <location>
        <begin position="12"/>
        <end position="31"/>
    </location>
</feature>
<accession>A0A1H3M5E4</accession>
<gene>
    <name evidence="2" type="ORF">SAMN05444340_115106</name>
</gene>
<keyword evidence="1" id="KW-1133">Transmembrane helix</keyword>
<evidence type="ECO:0000313" key="2">
    <source>
        <dbReference type="EMBL" id="SDY71468.1"/>
    </source>
</evidence>
<feature type="transmembrane region" description="Helical" evidence="1">
    <location>
        <begin position="93"/>
        <end position="111"/>
    </location>
</feature>
<dbReference type="EMBL" id="FNPF01000015">
    <property type="protein sequence ID" value="SDY71468.1"/>
    <property type="molecule type" value="Genomic_DNA"/>
</dbReference>
<keyword evidence="3" id="KW-1185">Reference proteome</keyword>
<sequence>MHFFGRTPDTLWTLIAAPAIWAIHFLASYVAAAYACAPNADIFRDIGGVRVFIGIATVVSLVLIALFFYRAWRDWRRRTTGGDRGTRQDQEGFLEFATMLLASLSFLGVLLDATPALFIVDCR</sequence>
<keyword evidence="1" id="KW-0472">Membrane</keyword>
<name>A0A1H3M5E4_9RHOB</name>
<organism evidence="2 3">
    <name type="scientific">Citreimonas salinaria</name>
    <dbReference type="NCBI Taxonomy" id="321339"/>
    <lineage>
        <taxon>Bacteria</taxon>
        <taxon>Pseudomonadati</taxon>
        <taxon>Pseudomonadota</taxon>
        <taxon>Alphaproteobacteria</taxon>
        <taxon>Rhodobacterales</taxon>
        <taxon>Roseobacteraceae</taxon>
        <taxon>Citreimonas</taxon>
    </lineage>
</organism>
<reference evidence="2 3" key="1">
    <citation type="submission" date="2016-10" db="EMBL/GenBank/DDBJ databases">
        <authorList>
            <person name="de Groot N.N."/>
        </authorList>
    </citation>
    <scope>NUCLEOTIDE SEQUENCE [LARGE SCALE GENOMIC DNA]</scope>
    <source>
        <strain evidence="2 3">DSM 26880</strain>
    </source>
</reference>
<dbReference type="RefSeq" id="WP_089884806.1">
    <property type="nucleotide sequence ID" value="NZ_FNPF01000015.1"/>
</dbReference>
<proteinExistence type="predicted"/>
<evidence type="ECO:0000256" key="1">
    <source>
        <dbReference type="SAM" id="Phobius"/>
    </source>
</evidence>
<dbReference type="STRING" id="321339.SAMN05444340_115106"/>
<dbReference type="Proteomes" id="UP000199286">
    <property type="component" value="Unassembled WGS sequence"/>
</dbReference>
<feature type="transmembrane region" description="Helical" evidence="1">
    <location>
        <begin position="51"/>
        <end position="72"/>
    </location>
</feature>
<protein>
    <submittedName>
        <fullName evidence="2">Uncharacterized protein</fullName>
    </submittedName>
</protein>
<evidence type="ECO:0000313" key="3">
    <source>
        <dbReference type="Proteomes" id="UP000199286"/>
    </source>
</evidence>